<keyword evidence="2" id="KW-0805">Transcription regulation</keyword>
<evidence type="ECO:0000256" key="3">
    <source>
        <dbReference type="ARBA" id="ARBA00023125"/>
    </source>
</evidence>
<evidence type="ECO:0000256" key="2">
    <source>
        <dbReference type="ARBA" id="ARBA00023015"/>
    </source>
</evidence>
<evidence type="ECO:0000313" key="7">
    <source>
        <dbReference type="Proteomes" id="UP000543174"/>
    </source>
</evidence>
<dbReference type="SUPFAM" id="SSF53850">
    <property type="entry name" value="Periplasmic binding protein-like II"/>
    <property type="match status" value="1"/>
</dbReference>
<dbReference type="PROSITE" id="PS50931">
    <property type="entry name" value="HTH_LYSR"/>
    <property type="match status" value="1"/>
</dbReference>
<dbReference type="AlphaFoldDB" id="A0A7W3NA88"/>
<dbReference type="PANTHER" id="PTHR30126">
    <property type="entry name" value="HTH-TYPE TRANSCRIPTIONAL REGULATOR"/>
    <property type="match status" value="1"/>
</dbReference>
<keyword evidence="7" id="KW-1185">Reference proteome</keyword>
<dbReference type="PRINTS" id="PR00039">
    <property type="entry name" value="HTHLYSR"/>
</dbReference>
<dbReference type="EMBL" id="JACJHT010000002">
    <property type="protein sequence ID" value="MBA9039224.1"/>
    <property type="molecule type" value="Genomic_DNA"/>
</dbReference>
<protein>
    <submittedName>
        <fullName evidence="6">DNA-binding transcriptional LysR family regulator</fullName>
    </submittedName>
</protein>
<name>A0A7W3NA88_PRIAR</name>
<comment type="similarity">
    <text evidence="1">Belongs to the LysR transcriptional regulatory family.</text>
</comment>
<dbReference type="InterPro" id="IPR036388">
    <property type="entry name" value="WH-like_DNA-bd_sf"/>
</dbReference>
<dbReference type="PANTHER" id="PTHR30126:SF64">
    <property type="entry name" value="HTH-TYPE TRANSCRIPTIONAL REGULATOR CITR"/>
    <property type="match status" value="1"/>
</dbReference>
<feature type="domain" description="HTH lysR-type" evidence="5">
    <location>
        <begin position="2"/>
        <end position="59"/>
    </location>
</feature>
<keyword evidence="3 6" id="KW-0238">DNA-binding</keyword>
<dbReference type="InterPro" id="IPR005119">
    <property type="entry name" value="LysR_subst-bd"/>
</dbReference>
<gene>
    <name evidence="6" type="ORF">HNP21_002331</name>
</gene>
<evidence type="ECO:0000313" key="6">
    <source>
        <dbReference type="EMBL" id="MBA9039224.1"/>
    </source>
</evidence>
<dbReference type="SUPFAM" id="SSF46785">
    <property type="entry name" value="Winged helix' DNA-binding domain"/>
    <property type="match status" value="1"/>
</dbReference>
<dbReference type="InterPro" id="IPR000847">
    <property type="entry name" value="LysR_HTH_N"/>
</dbReference>
<evidence type="ECO:0000256" key="1">
    <source>
        <dbReference type="ARBA" id="ARBA00009437"/>
    </source>
</evidence>
<sequence>MIDFEWYRSFISIYKYRSVSEAARARILTQPAMSQHLAALEAEIGEGLFIRAPRKMIPTEKGKELYTRIVPLIESLEAASIELKMTASSPDALPVIKIGSPVEYFTEQALERIKDAGIRCYSQFGIASVLLEKIQNDEIDIAITTQRLQIPGVEYTVIEEEEFVLTVPPSFEMTASKDVEDFLYNQRWISYGLELPIIRRFWRQHFKKRPEIQPHHVIPNLQTVLKAIQHHMGISLLPRYLIQEAIREKKVKIELEHLAVKNQIFLAYKLKHRDHPTIQKTIRSLKKKRLRHNDMNPF</sequence>
<dbReference type="CDD" id="cd05466">
    <property type="entry name" value="PBP2_LTTR_substrate"/>
    <property type="match status" value="1"/>
</dbReference>
<dbReference type="GO" id="GO:0003700">
    <property type="term" value="F:DNA-binding transcription factor activity"/>
    <property type="evidence" value="ECO:0007669"/>
    <property type="project" value="InterPro"/>
</dbReference>
<dbReference type="Pfam" id="PF00126">
    <property type="entry name" value="HTH_1"/>
    <property type="match status" value="1"/>
</dbReference>
<dbReference type="Gene3D" id="3.40.190.290">
    <property type="match status" value="1"/>
</dbReference>
<evidence type="ECO:0000256" key="4">
    <source>
        <dbReference type="ARBA" id="ARBA00023163"/>
    </source>
</evidence>
<accession>A0A7W3NA88</accession>
<dbReference type="Pfam" id="PF03466">
    <property type="entry name" value="LysR_substrate"/>
    <property type="match status" value="1"/>
</dbReference>
<dbReference type="Gene3D" id="1.10.10.10">
    <property type="entry name" value="Winged helix-like DNA-binding domain superfamily/Winged helix DNA-binding domain"/>
    <property type="match status" value="1"/>
</dbReference>
<comment type="caution">
    <text evidence="6">The sequence shown here is derived from an EMBL/GenBank/DDBJ whole genome shotgun (WGS) entry which is preliminary data.</text>
</comment>
<dbReference type="GO" id="GO:0000976">
    <property type="term" value="F:transcription cis-regulatory region binding"/>
    <property type="evidence" value="ECO:0007669"/>
    <property type="project" value="TreeGrafter"/>
</dbReference>
<dbReference type="RefSeq" id="WP_013055678.1">
    <property type="nucleotide sequence ID" value="NZ_JACJHT010000002.1"/>
</dbReference>
<dbReference type="Proteomes" id="UP000543174">
    <property type="component" value="Unassembled WGS sequence"/>
</dbReference>
<dbReference type="InterPro" id="IPR036390">
    <property type="entry name" value="WH_DNA-bd_sf"/>
</dbReference>
<evidence type="ECO:0000259" key="5">
    <source>
        <dbReference type="PROSITE" id="PS50931"/>
    </source>
</evidence>
<reference evidence="6" key="1">
    <citation type="submission" date="2020-08" db="EMBL/GenBank/DDBJ databases">
        <title>Functional genomics of gut bacteria from endangered species of beetles.</title>
        <authorList>
            <person name="Carlos-Shanley C."/>
        </authorList>
    </citation>
    <scope>NUCLEOTIDE SEQUENCE [LARGE SCALE GENOMIC DNA]</scope>
    <source>
        <strain evidence="6">S00060</strain>
    </source>
</reference>
<keyword evidence="4" id="KW-0804">Transcription</keyword>
<proteinExistence type="inferred from homology"/>
<organism evidence="6 7">
    <name type="scientific">Priestia aryabhattai</name>
    <name type="common">Bacillus aryabhattai</name>
    <dbReference type="NCBI Taxonomy" id="412384"/>
    <lineage>
        <taxon>Bacteria</taxon>
        <taxon>Bacillati</taxon>
        <taxon>Bacillota</taxon>
        <taxon>Bacilli</taxon>
        <taxon>Bacillales</taxon>
        <taxon>Bacillaceae</taxon>
        <taxon>Priestia</taxon>
    </lineage>
</organism>